<evidence type="ECO:0000313" key="3">
    <source>
        <dbReference type="EMBL" id="KAI1616330.1"/>
    </source>
</evidence>
<evidence type="ECO:0000259" key="2">
    <source>
        <dbReference type="Pfam" id="PF22893"/>
    </source>
</evidence>
<dbReference type="PANTHER" id="PTHR10622:SF10">
    <property type="entry name" value="HET DOMAIN-CONTAINING PROTEIN"/>
    <property type="match status" value="1"/>
</dbReference>
<comment type="caution">
    <text evidence="3">The sequence shown here is derived from an EMBL/GenBank/DDBJ whole genome shotgun (WGS) entry which is preliminary data.</text>
</comment>
<dbReference type="Proteomes" id="UP001203852">
    <property type="component" value="Unassembled WGS sequence"/>
</dbReference>
<accession>A0AAN6IGM4</accession>
<reference evidence="3" key="1">
    <citation type="journal article" date="2022" name="bioRxiv">
        <title>Deciphering the potential niche of two novel black yeast fungi from a biological soil crust based on their genomes, phenotypes, and melanin regulation.</title>
        <authorList>
            <consortium name="DOE Joint Genome Institute"/>
            <person name="Carr E.C."/>
            <person name="Barton Q."/>
            <person name="Grambo S."/>
            <person name="Sullivan M."/>
            <person name="Renfro C.M."/>
            <person name="Kuo A."/>
            <person name="Pangilinan J."/>
            <person name="Lipzen A."/>
            <person name="Keymanesh K."/>
            <person name="Savage E."/>
            <person name="Barry K."/>
            <person name="Grigoriev I.V."/>
            <person name="Riekhof W.R."/>
            <person name="Harris S.S."/>
        </authorList>
    </citation>
    <scope>NUCLEOTIDE SEQUENCE</scope>
    <source>
        <strain evidence="3">JF 03-4F</strain>
    </source>
</reference>
<evidence type="ECO:0000256" key="1">
    <source>
        <dbReference type="SAM" id="MobiDB-lite"/>
    </source>
</evidence>
<dbReference type="AlphaFoldDB" id="A0AAN6IGM4"/>
<sequence>MRLLHINSDGKLSLTRDWKDWTTDFPRYAILSHTWGPDEHEVTFTDLRDGSGNSKAGYLKFSSVGNKLEETAYNLSGTELQEAINSMFRWYQNAARCYVYLTDVSTPVPTGGHQDTSDPIRSALWKSRRFRRGWTLQELIAPVIVEFFSLEGNNIGSKRSVEQDIHHVTGIALEVLRGAPLTEIAVEERLSWADQRETSHPEDEADCLLGLFKIFMPLLYGEGRENAFVRLREEIAKSSNRASQHATCSPFSRLSQETSPVTRGSLEAAGTSCDLDHDSNNAGCRSNASSSGESSRTRKSVLSSEAPKPYSCAQKGVKRRTSDISTSTAVRGPKRTRYVEVDVGTAHQSHITAQTSVPSQTMAPGAFESLCGYVRSACANYLASYNADPSQPDLAQRSPVRTSISNHHVWNALSLIVGAKAVYQDPYVTKVIHALFDRPSQVSIPLSLMLFASALAGHLLPRLQLSSMTDDSLCLEDALGETIRVPQVICQYYETFHDYLVARFKDHLGLELVIEKNYRLIIGGMEGPVLDTTKWSQVIKVHPRIKLTMAMVLSNHCKYVECTDLKDLESCQCRLTPIHSDSCGKLSPAVEAFLDAGTLGNRSTLGVFPKGQQHGSSERVPEASIPTCAPVLPHDELMSSQSLQTKSASFVHTMLTVEAWSPSHRRLEVTIRDLLRRFHDRPFENGLLISDVKKLDMPEGVITTMAGLFSQRDSHEHIDYVLDNVDQQYFFDSLRAYLRPRIISNSQRKGMIAPVSFPLARDVLGILLCIARRSLKHCDLILNNIDLVHEIMNTARRSNDTSIRGRCCSMVFILIGNDDLHARRRRISQLLRIGVFDTLRVLMDSSDVTIRSAANSAMHAANQIDESEFLNRRARDRQTDIEYERSRLKRLPNGLWMNHW</sequence>
<organism evidence="3 4">
    <name type="scientific">Exophiala viscosa</name>
    <dbReference type="NCBI Taxonomy" id="2486360"/>
    <lineage>
        <taxon>Eukaryota</taxon>
        <taxon>Fungi</taxon>
        <taxon>Dikarya</taxon>
        <taxon>Ascomycota</taxon>
        <taxon>Pezizomycotina</taxon>
        <taxon>Eurotiomycetes</taxon>
        <taxon>Chaetothyriomycetidae</taxon>
        <taxon>Chaetothyriales</taxon>
        <taxon>Herpotrichiellaceae</taxon>
        <taxon>Exophiala</taxon>
    </lineage>
</organism>
<feature type="compositionally biased region" description="Low complexity" evidence="1">
    <location>
        <begin position="285"/>
        <end position="294"/>
    </location>
</feature>
<feature type="region of interest" description="Disordered" evidence="1">
    <location>
        <begin position="246"/>
        <end position="331"/>
    </location>
</feature>
<protein>
    <recommendedName>
        <fullName evidence="2">Ubiquitin-like domain-containing protein</fullName>
    </recommendedName>
</protein>
<feature type="compositionally biased region" description="Polar residues" evidence="1">
    <location>
        <begin position="246"/>
        <end position="262"/>
    </location>
</feature>
<dbReference type="InterPro" id="IPR054464">
    <property type="entry name" value="ULD_fung"/>
</dbReference>
<feature type="domain" description="Ubiquitin-like" evidence="2">
    <location>
        <begin position="470"/>
        <end position="553"/>
    </location>
</feature>
<evidence type="ECO:0000313" key="4">
    <source>
        <dbReference type="Proteomes" id="UP001203852"/>
    </source>
</evidence>
<dbReference type="EMBL" id="MU404351">
    <property type="protein sequence ID" value="KAI1616330.1"/>
    <property type="molecule type" value="Genomic_DNA"/>
</dbReference>
<proteinExistence type="predicted"/>
<name>A0AAN6IGM4_9EURO</name>
<dbReference type="Pfam" id="PF22893">
    <property type="entry name" value="ULD_2"/>
    <property type="match status" value="1"/>
</dbReference>
<gene>
    <name evidence="3" type="ORF">EDD36DRAFT_415232</name>
</gene>
<dbReference type="PANTHER" id="PTHR10622">
    <property type="entry name" value="HET DOMAIN-CONTAINING PROTEIN"/>
    <property type="match status" value="1"/>
</dbReference>
<keyword evidence="4" id="KW-1185">Reference proteome</keyword>